<dbReference type="CDD" id="cd01948">
    <property type="entry name" value="EAL"/>
    <property type="match status" value="1"/>
</dbReference>
<dbReference type="SUPFAM" id="SSF52172">
    <property type="entry name" value="CheY-like"/>
    <property type="match status" value="1"/>
</dbReference>
<dbReference type="Gene3D" id="3.30.70.270">
    <property type="match status" value="1"/>
</dbReference>
<name>A0A516V5G2_9GAMM</name>
<dbReference type="Gene3D" id="3.20.20.450">
    <property type="entry name" value="EAL domain"/>
    <property type="match status" value="1"/>
</dbReference>
<dbReference type="SUPFAM" id="SSF55073">
    <property type="entry name" value="Nucleotide cyclase"/>
    <property type="match status" value="1"/>
</dbReference>
<dbReference type="OrthoDB" id="9812260at2"/>
<dbReference type="EMBL" id="CP041742">
    <property type="protein sequence ID" value="QDQ73762.1"/>
    <property type="molecule type" value="Genomic_DNA"/>
</dbReference>
<feature type="compositionally biased region" description="Pro residues" evidence="2">
    <location>
        <begin position="11"/>
        <end position="20"/>
    </location>
</feature>
<dbReference type="InterPro" id="IPR043128">
    <property type="entry name" value="Rev_trsase/Diguanyl_cyclase"/>
</dbReference>
<evidence type="ECO:0000313" key="6">
    <source>
        <dbReference type="Proteomes" id="UP000315891"/>
    </source>
</evidence>
<dbReference type="InterPro" id="IPR001789">
    <property type="entry name" value="Sig_transdc_resp-reg_receiver"/>
</dbReference>
<reference evidence="5 6" key="1">
    <citation type="submission" date="2019-07" db="EMBL/GenBank/DDBJ databases">
        <title>Lysobacter weifangensis sp. nov., isolated from bensulfuron-methyl contaminated farmland soil.</title>
        <authorList>
            <person name="Zhao H."/>
        </authorList>
    </citation>
    <scope>NUCLEOTIDE SEQUENCE [LARGE SCALE GENOMIC DNA]</scope>
    <source>
        <strain evidence="5 6">CC-Bw-6</strain>
    </source>
</reference>
<dbReference type="SMART" id="SM00448">
    <property type="entry name" value="REC"/>
    <property type="match status" value="1"/>
</dbReference>
<dbReference type="InterPro" id="IPR029787">
    <property type="entry name" value="Nucleotide_cyclase"/>
</dbReference>
<gene>
    <name evidence="5" type="ORF">FNZ56_07680</name>
</gene>
<dbReference type="GO" id="GO:0071111">
    <property type="term" value="F:cyclic-guanylate-specific phosphodiesterase activity"/>
    <property type="evidence" value="ECO:0007669"/>
    <property type="project" value="InterPro"/>
</dbReference>
<dbReference type="InterPro" id="IPR011006">
    <property type="entry name" value="CheY-like_superfamily"/>
</dbReference>
<dbReference type="PANTHER" id="PTHR33121">
    <property type="entry name" value="CYCLIC DI-GMP PHOSPHODIESTERASE PDEF"/>
    <property type="match status" value="1"/>
</dbReference>
<dbReference type="InterPro" id="IPR035919">
    <property type="entry name" value="EAL_sf"/>
</dbReference>
<dbReference type="Gene3D" id="3.40.50.2300">
    <property type="match status" value="1"/>
</dbReference>
<evidence type="ECO:0000259" key="3">
    <source>
        <dbReference type="PROSITE" id="PS50110"/>
    </source>
</evidence>
<dbReference type="PROSITE" id="PS50883">
    <property type="entry name" value="EAL"/>
    <property type="match status" value="1"/>
</dbReference>
<evidence type="ECO:0000313" key="5">
    <source>
        <dbReference type="EMBL" id="QDQ73762.1"/>
    </source>
</evidence>
<dbReference type="PANTHER" id="PTHR33121:SF70">
    <property type="entry name" value="SIGNALING PROTEIN YKOW"/>
    <property type="match status" value="1"/>
</dbReference>
<dbReference type="Proteomes" id="UP000315891">
    <property type="component" value="Chromosome"/>
</dbReference>
<dbReference type="SUPFAM" id="SSF141868">
    <property type="entry name" value="EAL domain-like"/>
    <property type="match status" value="1"/>
</dbReference>
<feature type="domain" description="Response regulatory" evidence="3">
    <location>
        <begin position="54"/>
        <end position="170"/>
    </location>
</feature>
<feature type="modified residue" description="4-aspartylphosphate" evidence="1">
    <location>
        <position position="103"/>
    </location>
</feature>
<organism evidence="5 6">
    <name type="scientific">Pseudoluteimonas lycopersici</name>
    <dbReference type="NCBI Taxonomy" id="1324796"/>
    <lineage>
        <taxon>Bacteria</taxon>
        <taxon>Pseudomonadati</taxon>
        <taxon>Pseudomonadota</taxon>
        <taxon>Gammaproteobacteria</taxon>
        <taxon>Lysobacterales</taxon>
        <taxon>Lysobacteraceae</taxon>
        <taxon>Pseudoluteimonas</taxon>
    </lineage>
</organism>
<keyword evidence="1" id="KW-0597">Phosphoprotein</keyword>
<feature type="domain" description="EAL" evidence="4">
    <location>
        <begin position="345"/>
        <end position="596"/>
    </location>
</feature>
<dbReference type="Pfam" id="PF00072">
    <property type="entry name" value="Response_reg"/>
    <property type="match status" value="1"/>
</dbReference>
<evidence type="ECO:0000256" key="1">
    <source>
        <dbReference type="PROSITE-ProRule" id="PRU00169"/>
    </source>
</evidence>
<evidence type="ECO:0000256" key="2">
    <source>
        <dbReference type="SAM" id="MobiDB-lite"/>
    </source>
</evidence>
<feature type="compositionally biased region" description="Low complexity" evidence="2">
    <location>
        <begin position="1"/>
        <end position="10"/>
    </location>
</feature>
<proteinExistence type="predicted"/>
<feature type="region of interest" description="Disordered" evidence="2">
    <location>
        <begin position="1"/>
        <end position="35"/>
    </location>
</feature>
<keyword evidence="6" id="KW-1185">Reference proteome</keyword>
<dbReference type="InterPro" id="IPR001633">
    <property type="entry name" value="EAL_dom"/>
</dbReference>
<sequence>MACPPAKSEPMPLPPAPSQPPETDAGATPSLEAEAMGDAPAAVGNATEGDEPYRVLIVEDDRSQALFAESVLGGSGIQTRAIAEAAGVLPALEEFQPDLVLMDLHLPDMEGTSLTQRIRAHEEFAHVPIVFLTGDPDPELQYQVLEVGADDFLSKPIRPRHLIAAVQSRVQRARVLRRLQGTGQQDLNPTTGLLHRPELMRRIAAHSTGTGGALCVEIQNAGALRDRYGFAGFEHLMNEAGRNLAALANGFDAARLNDNVFAMFAPVADEPALEGLSRNLRDGIGRDGIDIAGTPQRLRAAVAYATCAGSKPGQLLDHAMEALREARTAPLGIAAYQAPVHDARDDRLLALLRDALANDGLRLAFQPVVAVDGGEEAQFQALMRLPEDDRPMHSAREVLPLAEANGLMPEIDRAVLARAIGHLGDREPDTPLVRLFVSHSPRSLAEGGHVEWLRRELDARGVAASQLVLDLRLDDALVHSEELAPALARLADAGVGVCLSQYLHGSEADVLLSQFPLQYVRLSPRYTAADATAAERDEARGVIKRAHALGLRVIGPSVEDPRAAAALWSSGIDYLQGNLVQEPEHALDFDFQTPVL</sequence>
<dbReference type="InterPro" id="IPR050706">
    <property type="entry name" value="Cyclic-di-GMP_PDE-like"/>
</dbReference>
<dbReference type="PROSITE" id="PS50110">
    <property type="entry name" value="RESPONSE_REGULATORY"/>
    <property type="match status" value="1"/>
</dbReference>
<accession>A0A516V5G2</accession>
<dbReference type="Pfam" id="PF00563">
    <property type="entry name" value="EAL"/>
    <property type="match status" value="1"/>
</dbReference>
<evidence type="ECO:0000259" key="4">
    <source>
        <dbReference type="PROSITE" id="PS50883"/>
    </source>
</evidence>
<protein>
    <submittedName>
        <fullName evidence="5">EAL domain-containing protein</fullName>
    </submittedName>
</protein>
<dbReference type="GO" id="GO:0000160">
    <property type="term" value="P:phosphorelay signal transduction system"/>
    <property type="evidence" value="ECO:0007669"/>
    <property type="project" value="InterPro"/>
</dbReference>
<dbReference type="AlphaFoldDB" id="A0A516V5G2"/>
<dbReference type="SMART" id="SM00052">
    <property type="entry name" value="EAL"/>
    <property type="match status" value="1"/>
</dbReference>